<dbReference type="InterPro" id="IPR002692">
    <property type="entry name" value="S45"/>
</dbReference>
<dbReference type="RefSeq" id="WP_353862696.1">
    <property type="nucleotide sequence ID" value="NZ_CP088295.1"/>
</dbReference>
<sequence length="839" mass="89662">MRVLMRVAAATAVMATALTATTAPAPAAPPADTATSAFSVLPPGNGDVWGPTSRHRSDQIKLYDGLESVAANGTLGAPGTAAPWYKPAGFTPDRVVREERPKPGVVIQWDSWGVPYIKAAEIGDAAFGSGWVMAEARLALLEALRTLGRGGTIESLTATGTPGGGTRPQINYSDAELQSGLDELYARAGEDEADLRAGLQGYVDGINAWLAVNRNRIPWNVQLPFGLGRLANPKPWRAVDVAASAVVINDVFGVGGGGELGAARTLRTLREQLGAETGMALYEDLRLPDPGATTHTDTENGYPKYAAQPGDAPTGDPGPADPDALAMPDPGTPVAAADMPRRPSMSNYIVLGGERTATGRPLLIGGPQMGYWSPEIVMEAVVSTDDFEARGIAVPGLGPILIAGRTGEYAWTPTSGGTDATDVRAEKLCEPDGSTPTRESRHYVFKGECRAMERPEGAAATTAWRTVHGPVLSWGTVEGAPVGFAHQRVDRMATPVSALGFYRMQTGKTKTAEQFVEASREITLSLNLGYANATEIAYSHTGRYPVRAPGTRNDLPTWGTGEWEWRGRLDPKLHPFEIRPAKGFTLSWNNIPAPGWSGEGWWGGNVRHRADALEDRFKDAQGLTVDQAVKHHQDAATEDVEAVTLVRSVERLLGDTAAPTPAAQRARTMLRDWVATGAHRRDANRDLQFDAAAATLVEPFTDALMDSTYKALLGGETVRLIPVSDNRPGVTGSAYQSGWFSPLARELDRASGAADAPEGVPAACSGGEAAACRTLVWAALDTAYERARRSQFPWVRDQPSRWRQSSASSQILFIPVFTLPTAMRWQNRPTFEQVSAFGG</sequence>
<evidence type="ECO:0000256" key="3">
    <source>
        <dbReference type="ARBA" id="ARBA00023145"/>
    </source>
</evidence>
<evidence type="ECO:0000313" key="6">
    <source>
        <dbReference type="EMBL" id="UUY02163.1"/>
    </source>
</evidence>
<name>A0ABY5PBZ9_9ACTN</name>
<dbReference type="InterPro" id="IPR043146">
    <property type="entry name" value="Penicillin_amidase_N_B-knob"/>
</dbReference>
<evidence type="ECO:0000256" key="5">
    <source>
        <dbReference type="SAM" id="SignalP"/>
    </source>
</evidence>
<reference evidence="7" key="1">
    <citation type="submission" date="2021-11" db="EMBL/GenBank/DDBJ databases">
        <title>Cultivation dependent microbiological survey of springs from the worlds oldest radium mine currently devoted to the extraction of radon-saturated water.</title>
        <authorList>
            <person name="Kapinusova G."/>
            <person name="Smrhova T."/>
            <person name="Strejcek M."/>
            <person name="Suman J."/>
            <person name="Jani K."/>
            <person name="Pajer P."/>
            <person name="Uhlik O."/>
        </authorList>
    </citation>
    <scope>NUCLEOTIDE SEQUENCE [LARGE SCALE GENOMIC DNA]</scope>
    <source>
        <strain evidence="7">J379</strain>
    </source>
</reference>
<keyword evidence="7" id="KW-1185">Reference proteome</keyword>
<comment type="similarity">
    <text evidence="1">Belongs to the peptidase S45 family.</text>
</comment>
<accession>A0ABY5PBZ9</accession>
<keyword evidence="2" id="KW-0378">Hydrolase</keyword>
<organism evidence="6 7">
    <name type="scientific">Svornostia abyssi</name>
    <dbReference type="NCBI Taxonomy" id="2898438"/>
    <lineage>
        <taxon>Bacteria</taxon>
        <taxon>Bacillati</taxon>
        <taxon>Actinomycetota</taxon>
        <taxon>Thermoleophilia</taxon>
        <taxon>Solirubrobacterales</taxon>
        <taxon>Baekduiaceae</taxon>
        <taxon>Svornostia</taxon>
    </lineage>
</organism>
<dbReference type="Gene3D" id="1.10.1400.10">
    <property type="match status" value="1"/>
</dbReference>
<protein>
    <submittedName>
        <fullName evidence="6">Penicillin acylase family protein</fullName>
    </submittedName>
</protein>
<feature type="region of interest" description="Disordered" evidence="4">
    <location>
        <begin position="286"/>
        <end position="340"/>
    </location>
</feature>
<keyword evidence="3" id="KW-0865">Zymogen</keyword>
<dbReference type="PANTHER" id="PTHR34218:SF4">
    <property type="entry name" value="ACYL-HOMOSERINE LACTONE ACYLASE QUIP"/>
    <property type="match status" value="1"/>
</dbReference>
<dbReference type="Gene3D" id="2.30.120.10">
    <property type="match status" value="1"/>
</dbReference>
<feature type="chain" id="PRO_5046919092" evidence="5">
    <location>
        <begin position="28"/>
        <end position="839"/>
    </location>
</feature>
<dbReference type="Proteomes" id="UP001058860">
    <property type="component" value="Chromosome"/>
</dbReference>
<dbReference type="InterPro" id="IPR043147">
    <property type="entry name" value="Penicillin_amidase_A-knob"/>
</dbReference>
<keyword evidence="5" id="KW-0732">Signal</keyword>
<evidence type="ECO:0000256" key="4">
    <source>
        <dbReference type="SAM" id="MobiDB-lite"/>
    </source>
</evidence>
<dbReference type="InterPro" id="IPR023343">
    <property type="entry name" value="Penicillin_amidase_dom1"/>
</dbReference>
<evidence type="ECO:0000313" key="7">
    <source>
        <dbReference type="Proteomes" id="UP001058860"/>
    </source>
</evidence>
<evidence type="ECO:0000256" key="2">
    <source>
        <dbReference type="ARBA" id="ARBA00022801"/>
    </source>
</evidence>
<gene>
    <name evidence="6" type="ORF">LRS13_15745</name>
</gene>
<dbReference type="EMBL" id="CP088295">
    <property type="protein sequence ID" value="UUY02163.1"/>
    <property type="molecule type" value="Genomic_DNA"/>
</dbReference>
<dbReference type="Gene3D" id="3.60.20.10">
    <property type="entry name" value="Glutamine Phosphoribosylpyrophosphate, subunit 1, domain 1"/>
    <property type="match status" value="1"/>
</dbReference>
<dbReference type="Gene3D" id="1.10.439.10">
    <property type="entry name" value="Penicillin Amidohydrolase, domain 1"/>
    <property type="match status" value="1"/>
</dbReference>
<evidence type="ECO:0000256" key="1">
    <source>
        <dbReference type="ARBA" id="ARBA00006586"/>
    </source>
</evidence>
<dbReference type="SUPFAM" id="SSF56235">
    <property type="entry name" value="N-terminal nucleophile aminohydrolases (Ntn hydrolases)"/>
    <property type="match status" value="1"/>
</dbReference>
<dbReference type="InterPro" id="IPR029055">
    <property type="entry name" value="Ntn_hydrolases_N"/>
</dbReference>
<proteinExistence type="inferred from homology"/>
<feature type="signal peptide" evidence="5">
    <location>
        <begin position="1"/>
        <end position="27"/>
    </location>
</feature>
<dbReference type="Pfam" id="PF01804">
    <property type="entry name" value="Penicil_amidase"/>
    <property type="match status" value="1"/>
</dbReference>
<feature type="compositionally biased region" description="Low complexity" evidence="4">
    <location>
        <begin position="306"/>
        <end position="329"/>
    </location>
</feature>
<dbReference type="PANTHER" id="PTHR34218">
    <property type="entry name" value="PEPTIDASE S45 PENICILLIN AMIDASE"/>
    <property type="match status" value="1"/>
</dbReference>